<comment type="caution">
    <text evidence="1">The sequence shown here is derived from an EMBL/GenBank/DDBJ whole genome shotgun (WGS) entry which is preliminary data.</text>
</comment>
<gene>
    <name evidence="1" type="ORF">MSG28_014952</name>
</gene>
<evidence type="ECO:0000313" key="2">
    <source>
        <dbReference type="Proteomes" id="UP001064048"/>
    </source>
</evidence>
<keyword evidence="2" id="KW-1185">Reference proteome</keyword>
<evidence type="ECO:0000313" key="1">
    <source>
        <dbReference type="EMBL" id="KAI8441331.1"/>
    </source>
</evidence>
<organism evidence="1 2">
    <name type="scientific">Choristoneura fumiferana</name>
    <name type="common">Spruce budworm moth</name>
    <name type="synonym">Archips fumiferana</name>
    <dbReference type="NCBI Taxonomy" id="7141"/>
    <lineage>
        <taxon>Eukaryota</taxon>
        <taxon>Metazoa</taxon>
        <taxon>Ecdysozoa</taxon>
        <taxon>Arthropoda</taxon>
        <taxon>Hexapoda</taxon>
        <taxon>Insecta</taxon>
        <taxon>Pterygota</taxon>
        <taxon>Neoptera</taxon>
        <taxon>Endopterygota</taxon>
        <taxon>Lepidoptera</taxon>
        <taxon>Glossata</taxon>
        <taxon>Ditrysia</taxon>
        <taxon>Tortricoidea</taxon>
        <taxon>Tortricidae</taxon>
        <taxon>Tortricinae</taxon>
        <taxon>Choristoneura</taxon>
    </lineage>
</organism>
<name>A0ACC0KYZ8_CHOFU</name>
<reference evidence="1 2" key="1">
    <citation type="journal article" date="2022" name="Genome Biol. Evol.">
        <title>The Spruce Budworm Genome: Reconstructing the Evolutionary History of Antifreeze Proteins.</title>
        <authorList>
            <person name="Beliveau C."/>
            <person name="Gagne P."/>
            <person name="Picq S."/>
            <person name="Vernygora O."/>
            <person name="Keeling C.I."/>
            <person name="Pinkney K."/>
            <person name="Doucet D."/>
            <person name="Wen F."/>
            <person name="Johnston J.S."/>
            <person name="Maaroufi H."/>
            <person name="Boyle B."/>
            <person name="Laroche J."/>
            <person name="Dewar K."/>
            <person name="Juretic N."/>
            <person name="Blackburn G."/>
            <person name="Nisole A."/>
            <person name="Brunet B."/>
            <person name="Brandao M."/>
            <person name="Lumley L."/>
            <person name="Duan J."/>
            <person name="Quan G."/>
            <person name="Lucarotti C.J."/>
            <person name="Roe A.D."/>
            <person name="Sperling F.A.H."/>
            <person name="Levesque R.C."/>
            <person name="Cusson M."/>
        </authorList>
    </citation>
    <scope>NUCLEOTIDE SEQUENCE [LARGE SCALE GENOMIC DNA]</scope>
    <source>
        <strain evidence="1">Glfc:IPQL:Cfum</strain>
    </source>
</reference>
<protein>
    <submittedName>
        <fullName evidence="1">Uncharacterized protein</fullName>
    </submittedName>
</protein>
<proteinExistence type="predicted"/>
<sequence length="252" mass="26515">MLSKILLINLFTMKMVFSQTVYSSTPICTISPTPVSPAQGYPSKLSPAAASSTASTTLTSAVPVTFPTTLVAKSGIPASAIPSSVSTSKVPALSLPASPSAEAKAYFLPGPISDPRVTILSDVQSLGAKPKVSITDPSIIELNRATDPGFIEVIGKFCDPQNTMLHDINKPVLPAVKENTVSPVKRLTMACSDNEPILGAESLSRLQNQQVVCPGLSKIDLVLVSPAVVEGKINSPIEYEGLLDGFFTYLEK</sequence>
<dbReference type="EMBL" id="CM046127">
    <property type="protein sequence ID" value="KAI8441331.1"/>
    <property type="molecule type" value="Genomic_DNA"/>
</dbReference>
<dbReference type="Proteomes" id="UP001064048">
    <property type="component" value="Chromosome 27"/>
</dbReference>
<accession>A0ACC0KYZ8</accession>